<evidence type="ECO:0000313" key="1">
    <source>
        <dbReference type="EMBL" id="AYG63917.1"/>
    </source>
</evidence>
<geneLocation type="plasmid" evidence="2">
    <name>prccge525b</name>
</geneLocation>
<dbReference type="KEGG" id="rjg:CCGE525_34310"/>
<name>A0A387G285_9HYPH</name>
<proteinExistence type="predicted"/>
<keyword evidence="2" id="KW-1185">Reference proteome</keyword>
<dbReference type="Proteomes" id="UP000282195">
    <property type="component" value="Plasmid pRCCGE525b"/>
</dbReference>
<organism evidence="1 2">
    <name type="scientific">Rhizobium jaguaris</name>
    <dbReference type="NCBI Taxonomy" id="1312183"/>
    <lineage>
        <taxon>Bacteria</taxon>
        <taxon>Pseudomonadati</taxon>
        <taxon>Pseudomonadota</taxon>
        <taxon>Alphaproteobacteria</taxon>
        <taxon>Hyphomicrobiales</taxon>
        <taxon>Rhizobiaceae</taxon>
        <taxon>Rhizobium/Agrobacterium group</taxon>
        <taxon>Rhizobium</taxon>
    </lineage>
</organism>
<protein>
    <submittedName>
        <fullName evidence="1">Uncharacterized protein</fullName>
    </submittedName>
</protein>
<dbReference type="AlphaFoldDB" id="A0A387G285"/>
<accession>A0A387G285</accession>
<keyword evidence="1" id="KW-0614">Plasmid</keyword>
<sequence>MTQTSERSFETVEDRAAPALTVTDQQAVSVGEGSSGFAGTIPDHGTDDFSVAHVPEVGVVIVSVPCPDYSWWSL</sequence>
<dbReference type="OrthoDB" id="9939446at2"/>
<evidence type="ECO:0000313" key="2">
    <source>
        <dbReference type="Proteomes" id="UP000282195"/>
    </source>
</evidence>
<dbReference type="RefSeq" id="WP_120708817.1">
    <property type="nucleotide sequence ID" value="NZ_CP032696.1"/>
</dbReference>
<dbReference type="EMBL" id="CP032696">
    <property type="protein sequence ID" value="AYG63917.1"/>
    <property type="molecule type" value="Genomic_DNA"/>
</dbReference>
<reference evidence="1 2" key="1">
    <citation type="submission" date="2018-10" db="EMBL/GenBank/DDBJ databases">
        <title>Rhizobium etli, R. leguminosarum and a new Rhizobium genospecies from Phaseolus dumosus.</title>
        <authorList>
            <person name="Ramirez-Puebla S.T."/>
            <person name="Rogel-Hernandez M.A."/>
            <person name="Guerrero G."/>
            <person name="Ormeno-Orrillo E."/>
            <person name="Martinez-Romero J.C."/>
            <person name="Negrete-Yankelevich S."/>
            <person name="Martinez-Romero E."/>
        </authorList>
    </citation>
    <scope>NUCLEOTIDE SEQUENCE [LARGE SCALE GENOMIC DNA]</scope>
    <source>
        <strain evidence="1 2">CCGE525</strain>
        <plasmid evidence="2">prccge525b</plasmid>
    </source>
</reference>
<gene>
    <name evidence="1" type="ORF">CCGE525_34310</name>
</gene>